<keyword evidence="1" id="KW-0472">Membrane</keyword>
<gene>
    <name evidence="2" type="ORF">POCTA_138.1.T0550006</name>
</gene>
<name>A0A8S1V079_PAROT</name>
<comment type="caution">
    <text evidence="2">The sequence shown here is derived from an EMBL/GenBank/DDBJ whole genome shotgun (WGS) entry which is preliminary data.</text>
</comment>
<sequence>MNRSNSPIQRPLSNISNRNLTFNKLSTKQNDSTSKAFAPNSVIFPQHFETTKSTIQEVKSSTKNMITPKSSITSFTSTPRLSSNNYDDRKSKMLKKSFNNQQKTKFVLFKILVFLSIIAVALLLYQIQANLFSQTKSNKISGEVQIAKEKMIADSISNSIIQTVVYERKKINLQKEKNDVESFYQDDFSSNLWKLVLENVNKDLRVRVEKQENEEFWTV</sequence>
<feature type="transmembrane region" description="Helical" evidence="1">
    <location>
        <begin position="106"/>
        <end position="127"/>
    </location>
</feature>
<evidence type="ECO:0000313" key="2">
    <source>
        <dbReference type="EMBL" id="CAD8170124.1"/>
    </source>
</evidence>
<dbReference type="Proteomes" id="UP000683925">
    <property type="component" value="Unassembled WGS sequence"/>
</dbReference>
<keyword evidence="1" id="KW-0812">Transmembrane</keyword>
<dbReference type="OMA" id="QENEEFW"/>
<dbReference type="AlphaFoldDB" id="A0A8S1V079"/>
<organism evidence="2 3">
    <name type="scientific">Paramecium octaurelia</name>
    <dbReference type="NCBI Taxonomy" id="43137"/>
    <lineage>
        <taxon>Eukaryota</taxon>
        <taxon>Sar</taxon>
        <taxon>Alveolata</taxon>
        <taxon>Ciliophora</taxon>
        <taxon>Intramacronucleata</taxon>
        <taxon>Oligohymenophorea</taxon>
        <taxon>Peniculida</taxon>
        <taxon>Parameciidae</taxon>
        <taxon>Paramecium</taxon>
    </lineage>
</organism>
<accession>A0A8S1V079</accession>
<evidence type="ECO:0000313" key="3">
    <source>
        <dbReference type="Proteomes" id="UP000683925"/>
    </source>
</evidence>
<reference evidence="2" key="1">
    <citation type="submission" date="2021-01" db="EMBL/GenBank/DDBJ databases">
        <authorList>
            <consortium name="Genoscope - CEA"/>
            <person name="William W."/>
        </authorList>
    </citation>
    <scope>NUCLEOTIDE SEQUENCE</scope>
</reference>
<proteinExistence type="predicted"/>
<keyword evidence="1" id="KW-1133">Transmembrane helix</keyword>
<dbReference type="EMBL" id="CAJJDP010000055">
    <property type="protein sequence ID" value="CAD8170124.1"/>
    <property type="molecule type" value="Genomic_DNA"/>
</dbReference>
<protein>
    <submittedName>
        <fullName evidence="2">Uncharacterized protein</fullName>
    </submittedName>
</protein>
<evidence type="ECO:0000256" key="1">
    <source>
        <dbReference type="SAM" id="Phobius"/>
    </source>
</evidence>
<dbReference type="OrthoDB" id="299895at2759"/>
<keyword evidence="3" id="KW-1185">Reference proteome</keyword>